<comment type="caution">
    <text evidence="8">The sequence shown here is derived from an EMBL/GenBank/DDBJ whole genome shotgun (WGS) entry which is preliminary data.</text>
</comment>
<dbReference type="SUPFAM" id="SSF57770">
    <property type="entry name" value="Methionyl-tRNA synthetase (MetRS), Zn-domain"/>
    <property type="match status" value="1"/>
</dbReference>
<evidence type="ECO:0000256" key="5">
    <source>
        <dbReference type="ARBA" id="ARBA00023146"/>
    </source>
</evidence>
<comment type="catalytic activity">
    <reaction evidence="6">
        <text>tRNA(Met) + L-methionine + ATP = L-methionyl-tRNA(Met) + AMP + diphosphate</text>
        <dbReference type="Rhea" id="RHEA:13481"/>
        <dbReference type="Rhea" id="RHEA-COMP:9667"/>
        <dbReference type="Rhea" id="RHEA-COMP:9698"/>
        <dbReference type="ChEBI" id="CHEBI:30616"/>
        <dbReference type="ChEBI" id="CHEBI:33019"/>
        <dbReference type="ChEBI" id="CHEBI:57844"/>
        <dbReference type="ChEBI" id="CHEBI:78442"/>
        <dbReference type="ChEBI" id="CHEBI:78530"/>
        <dbReference type="ChEBI" id="CHEBI:456215"/>
        <dbReference type="EC" id="6.1.1.10"/>
    </reaction>
</comment>
<dbReference type="PANTHER" id="PTHR45765:SF1">
    <property type="entry name" value="METHIONINE--TRNA LIGASE, CYTOPLASMIC"/>
    <property type="match status" value="1"/>
</dbReference>
<dbReference type="SUPFAM" id="SSF52374">
    <property type="entry name" value="Nucleotidylyl transferase"/>
    <property type="match status" value="1"/>
</dbReference>
<keyword evidence="1 8" id="KW-0436">Ligase</keyword>
<keyword evidence="3" id="KW-0067">ATP-binding</keyword>
<proteinExistence type="predicted"/>
<dbReference type="PANTHER" id="PTHR45765">
    <property type="entry name" value="METHIONINE--TRNA LIGASE"/>
    <property type="match status" value="1"/>
</dbReference>
<dbReference type="Gene3D" id="2.170.220.10">
    <property type="match status" value="1"/>
</dbReference>
<accession>A0A438IT49</accession>
<evidence type="ECO:0000313" key="8">
    <source>
        <dbReference type="EMBL" id="RVW99902.1"/>
    </source>
</evidence>
<keyword evidence="4" id="KW-0648">Protein biosynthesis</keyword>
<reference evidence="8 9" key="1">
    <citation type="journal article" date="2018" name="PLoS Genet.">
        <title>Population sequencing reveals clonal diversity and ancestral inbreeding in the grapevine cultivar Chardonnay.</title>
        <authorList>
            <person name="Roach M.J."/>
            <person name="Johnson D.L."/>
            <person name="Bohlmann J."/>
            <person name="van Vuuren H.J."/>
            <person name="Jones S.J."/>
            <person name="Pretorius I.S."/>
            <person name="Schmidt S.A."/>
            <person name="Borneman A.R."/>
        </authorList>
    </citation>
    <scope>NUCLEOTIDE SEQUENCE [LARGE SCALE GENOMIC DNA]</scope>
    <source>
        <strain evidence="9">cv. Chardonnay</strain>
        <tissue evidence="8">Leaf</tissue>
    </source>
</reference>
<evidence type="ECO:0000259" key="7">
    <source>
        <dbReference type="Pfam" id="PF09334"/>
    </source>
</evidence>
<evidence type="ECO:0000256" key="2">
    <source>
        <dbReference type="ARBA" id="ARBA00022741"/>
    </source>
</evidence>
<gene>
    <name evidence="8" type="primary">VvCHDp000809_3</name>
    <name evidence="8" type="ORF">CK203_024691</name>
</gene>
<feature type="domain" description="Methionyl/Leucyl tRNA synthetase" evidence="7">
    <location>
        <begin position="3"/>
        <end position="110"/>
    </location>
</feature>
<keyword evidence="5" id="KW-0030">Aminoacyl-tRNA synthetase</keyword>
<evidence type="ECO:0000313" key="9">
    <source>
        <dbReference type="Proteomes" id="UP000288805"/>
    </source>
</evidence>
<name>A0A438IT49_VITVI</name>
<dbReference type="InterPro" id="IPR023458">
    <property type="entry name" value="Met-tRNA_ligase_1"/>
</dbReference>
<evidence type="ECO:0000256" key="3">
    <source>
        <dbReference type="ARBA" id="ARBA00022840"/>
    </source>
</evidence>
<dbReference type="GO" id="GO:0004825">
    <property type="term" value="F:methionine-tRNA ligase activity"/>
    <property type="evidence" value="ECO:0007669"/>
    <property type="project" value="UniProtKB-EC"/>
</dbReference>
<protein>
    <submittedName>
        <fullName evidence="8">Methionine--tRNA ligase, cytoplasmic</fullName>
    </submittedName>
</protein>
<sequence>MHVYCETCQRFLADRLVEGTCPTLDCNYDSTRGDQCEKCGKLLNPTKLKNPRCKVCQSTPQIRGTYHLFLELSLLKDKLEEYINNMSIVGCWSQNAIQATYAWLKEGLRSTVMFPSTLIGAGENWTLMKSISVTEYLNYEVGTR</sequence>
<dbReference type="Proteomes" id="UP000288805">
    <property type="component" value="Unassembled WGS sequence"/>
</dbReference>
<dbReference type="GO" id="GO:0005524">
    <property type="term" value="F:ATP binding"/>
    <property type="evidence" value="ECO:0007669"/>
    <property type="project" value="UniProtKB-KW"/>
</dbReference>
<dbReference type="GO" id="GO:0006418">
    <property type="term" value="P:tRNA aminoacylation for protein translation"/>
    <property type="evidence" value="ECO:0007669"/>
    <property type="project" value="InterPro"/>
</dbReference>
<dbReference type="Pfam" id="PF09334">
    <property type="entry name" value="tRNA-synt_1g"/>
    <property type="match status" value="1"/>
</dbReference>
<evidence type="ECO:0000256" key="1">
    <source>
        <dbReference type="ARBA" id="ARBA00022598"/>
    </source>
</evidence>
<dbReference type="EMBL" id="QGNW01000084">
    <property type="protein sequence ID" value="RVW99902.1"/>
    <property type="molecule type" value="Genomic_DNA"/>
</dbReference>
<dbReference type="InterPro" id="IPR029038">
    <property type="entry name" value="MetRS_Zn"/>
</dbReference>
<organism evidence="8 9">
    <name type="scientific">Vitis vinifera</name>
    <name type="common">Grape</name>
    <dbReference type="NCBI Taxonomy" id="29760"/>
    <lineage>
        <taxon>Eukaryota</taxon>
        <taxon>Viridiplantae</taxon>
        <taxon>Streptophyta</taxon>
        <taxon>Embryophyta</taxon>
        <taxon>Tracheophyta</taxon>
        <taxon>Spermatophyta</taxon>
        <taxon>Magnoliopsida</taxon>
        <taxon>eudicotyledons</taxon>
        <taxon>Gunneridae</taxon>
        <taxon>Pentapetalae</taxon>
        <taxon>rosids</taxon>
        <taxon>Vitales</taxon>
        <taxon>Vitaceae</taxon>
        <taxon>Viteae</taxon>
        <taxon>Vitis</taxon>
    </lineage>
</organism>
<evidence type="ECO:0000256" key="6">
    <source>
        <dbReference type="ARBA" id="ARBA00047364"/>
    </source>
</evidence>
<evidence type="ECO:0000256" key="4">
    <source>
        <dbReference type="ARBA" id="ARBA00022917"/>
    </source>
</evidence>
<dbReference type="AlphaFoldDB" id="A0A438IT49"/>
<dbReference type="InterPro" id="IPR015413">
    <property type="entry name" value="Methionyl/Leucyl_tRNA_Synth"/>
</dbReference>
<keyword evidence="2" id="KW-0547">Nucleotide-binding</keyword>